<dbReference type="GO" id="GO:0006409">
    <property type="term" value="P:tRNA export from nucleus"/>
    <property type="evidence" value="ECO:0007669"/>
    <property type="project" value="TreeGrafter"/>
</dbReference>
<feature type="domain" description="Nrap protein" evidence="10">
    <location>
        <begin position="679"/>
        <end position="874"/>
    </location>
</feature>
<dbReference type="Pfam" id="PF17406">
    <property type="entry name" value="Nrap_D5"/>
    <property type="match status" value="1"/>
</dbReference>
<comment type="subcellular location">
    <subcellularLocation>
        <location evidence="1 5">Nucleus</location>
        <location evidence="1 5">Nucleolus</location>
    </subcellularLocation>
</comment>
<dbReference type="Pfam" id="PF17404">
    <property type="entry name" value="Nrap_D3"/>
    <property type="match status" value="1"/>
</dbReference>
<dbReference type="Gene3D" id="3.30.70.3030">
    <property type="match status" value="1"/>
</dbReference>
<evidence type="ECO:0000256" key="1">
    <source>
        <dbReference type="ARBA" id="ARBA00004604"/>
    </source>
</evidence>
<dbReference type="Pfam" id="PF17407">
    <property type="entry name" value="Nrap_D6"/>
    <property type="match status" value="1"/>
</dbReference>
<keyword evidence="5" id="KW-0690">Ribosome biogenesis</keyword>
<keyword evidence="3 5" id="KW-0694">RNA-binding</keyword>
<dbReference type="InterPro" id="IPR035370">
    <property type="entry name" value="Nrap_D5"/>
</dbReference>
<dbReference type="GO" id="GO:0006364">
    <property type="term" value="P:rRNA processing"/>
    <property type="evidence" value="ECO:0007669"/>
    <property type="project" value="UniProtKB-KW"/>
</dbReference>
<keyword evidence="14" id="KW-1185">Reference proteome</keyword>
<evidence type="ECO:0000256" key="2">
    <source>
        <dbReference type="ARBA" id="ARBA00006674"/>
    </source>
</evidence>
<feature type="compositionally biased region" description="Basic and acidic residues" evidence="6">
    <location>
        <begin position="88"/>
        <end position="102"/>
    </location>
</feature>
<evidence type="ECO:0000259" key="8">
    <source>
        <dbReference type="Pfam" id="PF17403"/>
    </source>
</evidence>
<comment type="similarity">
    <text evidence="2 5">Belongs to the NRAP family.</text>
</comment>
<dbReference type="GO" id="GO:0034456">
    <property type="term" value="C:UTP-C complex"/>
    <property type="evidence" value="ECO:0007669"/>
    <property type="project" value="TreeGrafter"/>
</dbReference>
<evidence type="ECO:0000259" key="12">
    <source>
        <dbReference type="Pfam" id="PF17407"/>
    </source>
</evidence>
<feature type="domain" description="Nrap protein" evidence="8">
    <location>
        <begin position="367"/>
        <end position="509"/>
    </location>
</feature>
<name>A0A2T2NBB1_CORCC</name>
<feature type="domain" description="Nrap protein" evidence="9">
    <location>
        <begin position="517"/>
        <end position="665"/>
    </location>
</feature>
<dbReference type="InterPro" id="IPR035371">
    <property type="entry name" value="Nrap_D6"/>
</dbReference>
<dbReference type="Pfam" id="PF17403">
    <property type="entry name" value="Nrap_D2"/>
    <property type="match status" value="1"/>
</dbReference>
<dbReference type="OrthoDB" id="10251401at2759"/>
<evidence type="ECO:0000259" key="9">
    <source>
        <dbReference type="Pfam" id="PF17404"/>
    </source>
</evidence>
<evidence type="ECO:0000256" key="4">
    <source>
        <dbReference type="ARBA" id="ARBA00023242"/>
    </source>
</evidence>
<evidence type="ECO:0000259" key="10">
    <source>
        <dbReference type="Pfam" id="PF17405"/>
    </source>
</evidence>
<evidence type="ECO:0000256" key="5">
    <source>
        <dbReference type="RuleBase" id="RU364032"/>
    </source>
</evidence>
<dbReference type="Pfam" id="PF17405">
    <property type="entry name" value="Nrap_D4"/>
    <property type="match status" value="1"/>
</dbReference>
<organism evidence="13 14">
    <name type="scientific">Corynespora cassiicola Philippines</name>
    <dbReference type="NCBI Taxonomy" id="1448308"/>
    <lineage>
        <taxon>Eukaryota</taxon>
        <taxon>Fungi</taxon>
        <taxon>Dikarya</taxon>
        <taxon>Ascomycota</taxon>
        <taxon>Pezizomycotina</taxon>
        <taxon>Dothideomycetes</taxon>
        <taxon>Pleosporomycetidae</taxon>
        <taxon>Pleosporales</taxon>
        <taxon>Corynesporascaceae</taxon>
        <taxon>Corynespora</taxon>
    </lineage>
</organism>
<dbReference type="InterPro" id="IPR035082">
    <property type="entry name" value="Nrap_D1"/>
</dbReference>
<feature type="domain" description="Nrap protein" evidence="12">
    <location>
        <begin position="1066"/>
        <end position="1203"/>
    </location>
</feature>
<evidence type="ECO:0000259" key="11">
    <source>
        <dbReference type="Pfam" id="PF17406"/>
    </source>
</evidence>
<dbReference type="InterPro" id="IPR035367">
    <property type="entry name" value="Nrap_D2"/>
</dbReference>
<dbReference type="GO" id="GO:0032040">
    <property type="term" value="C:small-subunit processome"/>
    <property type="evidence" value="ECO:0007669"/>
    <property type="project" value="TreeGrafter"/>
</dbReference>
<keyword evidence="5" id="KW-0687">Ribonucleoprotein</keyword>
<evidence type="ECO:0000259" key="7">
    <source>
        <dbReference type="Pfam" id="PF03813"/>
    </source>
</evidence>
<protein>
    <recommendedName>
        <fullName evidence="5">U3 small nucleolar RNA-associated protein 22</fullName>
    </recommendedName>
</protein>
<dbReference type="Pfam" id="PF03813">
    <property type="entry name" value="Nrap"/>
    <property type="match status" value="1"/>
</dbReference>
<dbReference type="AlphaFoldDB" id="A0A2T2NBB1"/>
<dbReference type="Gene3D" id="1.10.1410.10">
    <property type="match status" value="2"/>
</dbReference>
<dbReference type="InterPro" id="IPR035369">
    <property type="entry name" value="Nrap_D4"/>
</dbReference>
<keyword evidence="4 5" id="KW-0539">Nucleus</keyword>
<feature type="domain" description="Nrap protein" evidence="11">
    <location>
        <begin position="876"/>
        <end position="1037"/>
    </location>
</feature>
<dbReference type="InterPro" id="IPR005554">
    <property type="entry name" value="NOL6/Upt22"/>
</dbReference>
<reference evidence="13 14" key="1">
    <citation type="journal article" date="2018" name="Front. Microbiol.">
        <title>Genome-Wide Analysis of Corynespora cassiicola Leaf Fall Disease Putative Effectors.</title>
        <authorList>
            <person name="Lopez D."/>
            <person name="Ribeiro S."/>
            <person name="Label P."/>
            <person name="Fumanal B."/>
            <person name="Venisse J.S."/>
            <person name="Kohler A."/>
            <person name="de Oliveira R.R."/>
            <person name="Labutti K."/>
            <person name="Lipzen A."/>
            <person name="Lail K."/>
            <person name="Bauer D."/>
            <person name="Ohm R.A."/>
            <person name="Barry K.W."/>
            <person name="Spatafora J."/>
            <person name="Grigoriev I.V."/>
            <person name="Martin F.M."/>
            <person name="Pujade-Renaud V."/>
        </authorList>
    </citation>
    <scope>NUCLEOTIDE SEQUENCE [LARGE SCALE GENOMIC DNA]</scope>
    <source>
        <strain evidence="13 14">Philippines</strain>
    </source>
</reference>
<feature type="compositionally biased region" description="Basic residues" evidence="6">
    <location>
        <begin position="1"/>
        <end position="12"/>
    </location>
</feature>
<feature type="compositionally biased region" description="Acidic residues" evidence="6">
    <location>
        <begin position="60"/>
        <end position="75"/>
    </location>
</feature>
<dbReference type="GO" id="GO:0032545">
    <property type="term" value="C:CURI complex"/>
    <property type="evidence" value="ECO:0007669"/>
    <property type="project" value="TreeGrafter"/>
</dbReference>
<sequence>MVAPATKRRKIRHADSGDESGSSIADADVQNAALRDDSSNESPADDSDVSMDDSAHDELDGSDDNEGSEEEEDEVEAKAAEKQTATTKKQDAPKPHPRKEQLQDGVYTAETFKSNVFKLQVDELLEQVKPKYGKKEAPAENAMRTLKSIIEQLPSRAPLPIPEAEKQLKSAGVVVPFPNPRPPKDAQYKLQFERPSSINATGSYPLKTTIRAEEELAIDLVVTIPKALLQEKDYLNYRYFYKRAYYLACLAAGIKSSKEHSFKLSFDCLHGNQLQPIIVVRPSGDGSVDDFSSSKCRIQIIAALPETAFNQNKLLPTSNCVRPKGGDENSENSTLDPTPFYNSTVQADANVTAYLKLLHAASSKCDAFKDACILGRIWLRQRGFGSRMRKGGFGNFEWAAVMAILLQPNPGAGAPPLAPGYSSYQLFKATLQFIARYSLNKKPFSFQANGISFPKSDLTPLFFDGPRKMNILYKMTAWSYSRLQMEAKTTVDMLSDSSFDHFDSAFILKTDVVRYGFDTTLELPLSALGLVSSGEEYDAQLAEACRKIYSVLTRALTDRITSISLTMPEEDVWSISSRKRSENQAKCILVNLETDPANASRTVDHGPAAEQKKEAAAFRGFWGEKAELRRFKDGSILESVVWSLKDTSASVLEQITRYILGKHLSPQAAEEARFTTDSFAHLISQGRIQGSSGISAFSAFMNAVTTVEQNIRDLEGLPLTIRHIRAADPQLRYASIDPPVPMSINEPASLIIQFEGSARWPDDLCAIQRTKTAFLLKISDLLSATHPEYSSRVGLENPSHPSQNQAYLDIVLPVGFAFRIRVHHDREATLLDRQLKDKSLDAQSRESAANALALYKRDFIQIPAHTQVLQTLCTRFPALSPAIRLTKKWFASHLLSSHFAPELIELLVVQTFLQPYPWSVPSCATTAFLRTLSWISRWDWRHSPLIVDFSSHSPSDPTATQSTSNKGMKSEEIEKLRTRFEAWRRIDPAMNRVVLFAATNIDTEGTTWTDQARPEKVVAARMTALTKAATTVIRSEHDKVLALVNGDREGKHIDEFEPESLFVSQLQDYDVVIHIASKFSKSGKKKTLQKYKNLQMHQDISQLQQDESLIAQLFVDELKSVYGDAILWFWNPESVDRIVGLWNPVVTGQRSWKIKAGWNSVPVHGQKQKKADGAEERGVDIQLNRGAICNEIKRLGGEMVSRIDVK</sequence>
<keyword evidence="5" id="KW-0698">rRNA processing</keyword>
<feature type="region of interest" description="Disordered" evidence="6">
    <location>
        <begin position="1"/>
        <end position="106"/>
    </location>
</feature>
<evidence type="ECO:0000313" key="13">
    <source>
        <dbReference type="EMBL" id="PSN62536.1"/>
    </source>
</evidence>
<dbReference type="GO" id="GO:0003723">
    <property type="term" value="F:RNA binding"/>
    <property type="evidence" value="ECO:0007669"/>
    <property type="project" value="UniProtKB-KW"/>
</dbReference>
<accession>A0A2T2NBB1</accession>
<gene>
    <name evidence="13" type="ORF">BS50DRAFT_531834</name>
</gene>
<evidence type="ECO:0000313" key="14">
    <source>
        <dbReference type="Proteomes" id="UP000240883"/>
    </source>
</evidence>
<evidence type="ECO:0000256" key="3">
    <source>
        <dbReference type="ARBA" id="ARBA00022884"/>
    </source>
</evidence>
<feature type="compositionally biased region" description="Polar residues" evidence="6">
    <location>
        <begin position="952"/>
        <end position="967"/>
    </location>
</feature>
<dbReference type="InterPro" id="IPR035368">
    <property type="entry name" value="Nrap_D3"/>
</dbReference>
<dbReference type="STRING" id="1448308.A0A2T2NBB1"/>
<dbReference type="PANTHER" id="PTHR17972">
    <property type="entry name" value="NUCLEOLAR RNA-ASSOCIATED PROTEIN"/>
    <property type="match status" value="1"/>
</dbReference>
<feature type="domain" description="Nrap protein" evidence="7">
    <location>
        <begin position="218"/>
        <end position="363"/>
    </location>
</feature>
<dbReference type="PANTHER" id="PTHR17972:SF0">
    <property type="entry name" value="NUCLEOLAR PROTEIN 6"/>
    <property type="match status" value="1"/>
</dbReference>
<feature type="region of interest" description="Disordered" evidence="6">
    <location>
        <begin position="952"/>
        <end position="972"/>
    </location>
</feature>
<dbReference type="EMBL" id="KZ678141">
    <property type="protein sequence ID" value="PSN62536.1"/>
    <property type="molecule type" value="Genomic_DNA"/>
</dbReference>
<dbReference type="Gene3D" id="3.30.70.3020">
    <property type="match status" value="1"/>
</dbReference>
<proteinExistence type="inferred from homology"/>
<evidence type="ECO:0000256" key="6">
    <source>
        <dbReference type="SAM" id="MobiDB-lite"/>
    </source>
</evidence>
<dbReference type="Proteomes" id="UP000240883">
    <property type="component" value="Unassembled WGS sequence"/>
</dbReference>